<comment type="similarity">
    <text evidence="1">Belongs to the bystin family.</text>
</comment>
<proteinExistence type="inferred from homology"/>
<evidence type="ECO:0000313" key="3">
    <source>
        <dbReference type="EMBL" id="KMZ80551.1"/>
    </source>
</evidence>
<dbReference type="EMBL" id="KQ234276">
    <property type="protein sequence ID" value="KMZ80551.1"/>
    <property type="molecule type" value="Genomic_DNA"/>
</dbReference>
<protein>
    <recommendedName>
        <fullName evidence="5">Bystin</fullName>
    </recommendedName>
</protein>
<evidence type="ECO:0000256" key="1">
    <source>
        <dbReference type="ARBA" id="ARBA00007114"/>
    </source>
</evidence>
<sequence>MAKVKVKKKFKHSGTLEEDLKNSVVTKNKILKKKKKGNKASEKKTKKKRKDDVQKILNLANRQNEEDLDYSDYGNSISGDDPDGGRIQQVDKFLQFDDDIGGGEEAVDEDVSDWENLMADKRVFSAEQISHHGKNQMDEANNILDDLNVKINPHGFERGAKLDQETEVKAEPSEEEKLDALVQKCYETIGEELAHYKKGKLHRALTVLVKSPRWFDLLLLTKPRRWTTQATFEVTKLFSSGLKEKEVCMYYEFILLPIILDNIEKKKKLETFLYNTLIKALYKSKAWMRGMLYPLLRRECTKKELAIFGSVIQKMSIAINSVTQCLQEIFTFPWNSNISHFLCLFFNKKYGFSKEFIEKCVDYFVSFLNYPGVLTVNWHTSLLLLVQNYRAALMGDDEIEKLRVLVMKKNHPKYSNEILKSMYSPTSLMSKIKDLATHPSEDMV</sequence>
<accession>A0A0J9SD04</accession>
<dbReference type="PANTHER" id="PTHR12821:SF0">
    <property type="entry name" value="BYSTIN"/>
    <property type="match status" value="1"/>
</dbReference>
<organism evidence="3 4">
    <name type="scientific">Plasmodium vivax India VII</name>
    <dbReference type="NCBI Taxonomy" id="1077284"/>
    <lineage>
        <taxon>Eukaryota</taxon>
        <taxon>Sar</taxon>
        <taxon>Alveolata</taxon>
        <taxon>Apicomplexa</taxon>
        <taxon>Aconoidasida</taxon>
        <taxon>Haemosporida</taxon>
        <taxon>Plasmodiidae</taxon>
        <taxon>Plasmodium</taxon>
        <taxon>Plasmodium (Plasmodium)</taxon>
    </lineage>
</organism>
<gene>
    <name evidence="3" type="ORF">PVIIG_04336</name>
</gene>
<dbReference type="PANTHER" id="PTHR12821">
    <property type="entry name" value="BYSTIN"/>
    <property type="match status" value="1"/>
</dbReference>
<evidence type="ECO:0000256" key="2">
    <source>
        <dbReference type="SAM" id="MobiDB-lite"/>
    </source>
</evidence>
<dbReference type="GO" id="GO:0005730">
    <property type="term" value="C:nucleolus"/>
    <property type="evidence" value="ECO:0007669"/>
    <property type="project" value="TreeGrafter"/>
</dbReference>
<name>A0A0J9SD04_PLAVI</name>
<feature type="region of interest" description="Disordered" evidence="2">
    <location>
        <begin position="28"/>
        <end position="84"/>
    </location>
</feature>
<feature type="compositionally biased region" description="Basic residues" evidence="2">
    <location>
        <begin position="29"/>
        <end position="49"/>
    </location>
</feature>
<evidence type="ECO:0000313" key="4">
    <source>
        <dbReference type="Proteomes" id="UP000053562"/>
    </source>
</evidence>
<dbReference type="AlphaFoldDB" id="A0A0J9SD04"/>
<dbReference type="Pfam" id="PF05291">
    <property type="entry name" value="Bystin"/>
    <property type="match status" value="1"/>
</dbReference>
<dbReference type="GO" id="GO:0030688">
    <property type="term" value="C:preribosome, small subunit precursor"/>
    <property type="evidence" value="ECO:0007669"/>
    <property type="project" value="TreeGrafter"/>
</dbReference>
<dbReference type="GO" id="GO:0005737">
    <property type="term" value="C:cytoplasm"/>
    <property type="evidence" value="ECO:0007669"/>
    <property type="project" value="TreeGrafter"/>
</dbReference>
<dbReference type="OrthoDB" id="2192561at2759"/>
<dbReference type="GO" id="GO:0006364">
    <property type="term" value="P:rRNA processing"/>
    <property type="evidence" value="ECO:0007669"/>
    <property type="project" value="TreeGrafter"/>
</dbReference>
<evidence type="ECO:0008006" key="5">
    <source>
        <dbReference type="Google" id="ProtNLM"/>
    </source>
</evidence>
<dbReference type="GO" id="GO:0030515">
    <property type="term" value="F:snoRNA binding"/>
    <property type="evidence" value="ECO:0007669"/>
    <property type="project" value="TreeGrafter"/>
</dbReference>
<dbReference type="Proteomes" id="UP000053562">
    <property type="component" value="Unassembled WGS sequence"/>
</dbReference>
<reference evidence="3 4" key="1">
    <citation type="submission" date="2011-08" db="EMBL/GenBank/DDBJ databases">
        <title>The Genome Sequence of Plasmodium vivax India VII.</title>
        <authorList>
            <consortium name="The Broad Institute Genome Sequencing Platform"/>
            <consortium name="The Broad Institute Genome Sequencing Center for Infectious Disease"/>
            <person name="Neafsey D."/>
            <person name="Carlton J."/>
            <person name="Barnwell J."/>
            <person name="Collins W."/>
            <person name="Escalante A."/>
            <person name="Mullikin J."/>
            <person name="Saul A."/>
            <person name="Guigo R."/>
            <person name="Camara F."/>
            <person name="Young S.K."/>
            <person name="Zeng Q."/>
            <person name="Gargeya S."/>
            <person name="Fitzgerald M."/>
            <person name="Haas B."/>
            <person name="Abouelleil A."/>
            <person name="Alvarado L."/>
            <person name="Arachchi H.M."/>
            <person name="Berlin A."/>
            <person name="Brown A."/>
            <person name="Chapman S.B."/>
            <person name="Chen Z."/>
            <person name="Dunbar C."/>
            <person name="Freedman E."/>
            <person name="Gearin G."/>
            <person name="Gellesch M."/>
            <person name="Goldberg J."/>
            <person name="Griggs A."/>
            <person name="Gujja S."/>
            <person name="Heiman D."/>
            <person name="Howarth C."/>
            <person name="Larson L."/>
            <person name="Lui A."/>
            <person name="MacDonald P.J.P."/>
            <person name="Montmayeur A."/>
            <person name="Murphy C."/>
            <person name="Neiman D."/>
            <person name="Pearson M."/>
            <person name="Priest M."/>
            <person name="Roberts A."/>
            <person name="Saif S."/>
            <person name="Shea T."/>
            <person name="Shenoy N."/>
            <person name="Sisk P."/>
            <person name="Stolte C."/>
            <person name="Sykes S."/>
            <person name="Wortman J."/>
            <person name="Nusbaum C."/>
            <person name="Birren B."/>
        </authorList>
    </citation>
    <scope>NUCLEOTIDE SEQUENCE [LARGE SCALE GENOMIC DNA]</scope>
    <source>
        <strain evidence="3 4">India VII</strain>
    </source>
</reference>
<dbReference type="InterPro" id="IPR007955">
    <property type="entry name" value="Bystin"/>
</dbReference>